<reference evidence="4" key="2">
    <citation type="journal article" date="2005" name="Int. J. Syst. Evol. Microbiol.">
        <title>Novel chlamydiae in whiteflies and scale insects: endosymbionts 'Candidatus Fritschea bemisiae' strain Falk and 'Candidatus Fritschea eriococci' strain Elm.</title>
        <authorList>
            <person name="Everett K.D."/>
            <person name="Thao M."/>
            <person name="Horn M."/>
            <person name="Dyszynski G.E."/>
            <person name="Baumann P."/>
        </authorList>
    </citation>
    <scope>NUCLEOTIDE SEQUENCE</scope>
    <source>
        <strain evidence="4">Falk</strain>
    </source>
</reference>
<dbReference type="CDD" id="cd06127">
    <property type="entry name" value="DEDDh"/>
    <property type="match status" value="1"/>
</dbReference>
<dbReference type="PANTHER" id="PTHR30231:SF41">
    <property type="entry name" value="DNA POLYMERASE III SUBUNIT EPSILON"/>
    <property type="match status" value="1"/>
</dbReference>
<evidence type="ECO:0000313" key="4">
    <source>
        <dbReference type="EMBL" id="AAN10194.1"/>
    </source>
</evidence>
<comment type="subunit">
    <text evidence="2">DNA polymerase III contains a core (composed of alpha, epsilon and theta chains) that associates with a tau subunit. This core dimerizes to form the POLIII' complex. PolIII' associates with the gamma complex (composed of gamma, delta, delta', psi and chi chains) and with the beta chain to form the complete DNA polymerase III complex.</text>
</comment>
<dbReference type="GO" id="GO:0003887">
    <property type="term" value="F:DNA-directed DNA polymerase activity"/>
    <property type="evidence" value="ECO:0007669"/>
    <property type="project" value="InterPro"/>
</dbReference>
<sequence length="249" mass="28535">MGLLKKEIFVCFDCESTGLDPEKDRIIEIAAIKFSFNAIIDSIEDLINPETLIPQETTRIHHITDEMVQKSPKINEVIQSYLDFIGESIVVGHGIPFDLALLEAEAKRAGVPSRLLNQRYLDTLRLARLYGESPTNSLESLRKHFNIQGINAHRAMSDVLVNIDVFKYLSQGFNTVEELFKKLEKPIALRAMPLGKHKGRSFREIPTEYLKWACHQNFDQDLLFSLRTELKKRKEGTQFFQAANPFSKL</sequence>
<feature type="domain" description="Exonuclease" evidence="3">
    <location>
        <begin position="8"/>
        <end position="175"/>
    </location>
</feature>
<dbReference type="SMART" id="SM00479">
    <property type="entry name" value="EXOIII"/>
    <property type="match status" value="1"/>
</dbReference>
<dbReference type="NCBIfam" id="NF004964">
    <property type="entry name" value="PRK06310.1"/>
    <property type="match status" value="1"/>
</dbReference>
<evidence type="ECO:0000256" key="1">
    <source>
        <dbReference type="ARBA" id="ARBA00025483"/>
    </source>
</evidence>
<dbReference type="Pfam" id="PF12843">
    <property type="entry name" value="QSregVF_b"/>
    <property type="match status" value="1"/>
</dbReference>
<dbReference type="GO" id="GO:0003677">
    <property type="term" value="F:DNA binding"/>
    <property type="evidence" value="ECO:0007669"/>
    <property type="project" value="InterPro"/>
</dbReference>
<dbReference type="GO" id="GO:0008408">
    <property type="term" value="F:3'-5' exonuclease activity"/>
    <property type="evidence" value="ECO:0007669"/>
    <property type="project" value="TreeGrafter"/>
</dbReference>
<dbReference type="InterPro" id="IPR012337">
    <property type="entry name" value="RNaseH-like_sf"/>
</dbReference>
<dbReference type="InterPro" id="IPR024530">
    <property type="entry name" value="QSregVF_b"/>
</dbReference>
<dbReference type="GO" id="GO:0005829">
    <property type="term" value="C:cytosol"/>
    <property type="evidence" value="ECO:0007669"/>
    <property type="project" value="TreeGrafter"/>
</dbReference>
<dbReference type="Gene3D" id="3.30.420.10">
    <property type="entry name" value="Ribonuclease H-like superfamily/Ribonuclease H"/>
    <property type="match status" value="1"/>
</dbReference>
<dbReference type="InterPro" id="IPR036397">
    <property type="entry name" value="RNaseH_sf"/>
</dbReference>
<dbReference type="PANTHER" id="PTHR30231">
    <property type="entry name" value="DNA POLYMERASE III SUBUNIT EPSILON"/>
    <property type="match status" value="1"/>
</dbReference>
<name>Q7X394_9BACT</name>
<dbReference type="AlphaFoldDB" id="Q7X394"/>
<protein>
    <submittedName>
        <fullName evidence="4">DNA polymerase III epsilon subunit</fullName>
    </submittedName>
</protein>
<dbReference type="NCBIfam" id="TIGR00573">
    <property type="entry name" value="dnaq"/>
    <property type="match status" value="1"/>
</dbReference>
<accession>Q7X394</accession>
<dbReference type="GO" id="GO:0045004">
    <property type="term" value="P:DNA replication proofreading"/>
    <property type="evidence" value="ECO:0007669"/>
    <property type="project" value="TreeGrafter"/>
</dbReference>
<dbReference type="Pfam" id="PF00929">
    <property type="entry name" value="RNase_T"/>
    <property type="match status" value="1"/>
</dbReference>
<dbReference type="SUPFAM" id="SSF53098">
    <property type="entry name" value="Ribonuclease H-like"/>
    <property type="match status" value="1"/>
</dbReference>
<dbReference type="EMBL" id="AY140910">
    <property type="protein sequence ID" value="AAN10194.1"/>
    <property type="molecule type" value="Genomic_DNA"/>
</dbReference>
<evidence type="ECO:0000256" key="2">
    <source>
        <dbReference type="ARBA" id="ARBA00026073"/>
    </source>
</evidence>
<comment type="function">
    <text evidence="1">DNA polymerase III is a complex, multichain enzyme responsible for most of the replicative synthesis in bacteria. The epsilon subunit contain the editing function and is a proofreading 3'-5' exonuclease.</text>
</comment>
<reference evidence="4" key="1">
    <citation type="journal article" date="2003" name="Curr. Microbiol.">
        <title>Phylogenetic evidence for two new insect-associated Chlamydia of the family Simkaniaceae.</title>
        <authorList>
            <person name="Thao M.L."/>
            <person name="Baumann L."/>
            <person name="Hess J.M."/>
            <person name="Falk B.W."/>
            <person name="Ng J.C."/>
            <person name="Gullan P.J."/>
            <person name="Baumann P."/>
        </authorList>
    </citation>
    <scope>NUCLEOTIDE SEQUENCE</scope>
    <source>
        <strain evidence="4">Falk</strain>
    </source>
</reference>
<dbReference type="FunFam" id="3.30.420.10:FF:000045">
    <property type="entry name" value="3'-5' exonuclease DinG"/>
    <property type="match status" value="1"/>
</dbReference>
<dbReference type="InterPro" id="IPR013520">
    <property type="entry name" value="Ribonucl_H"/>
</dbReference>
<proteinExistence type="predicted"/>
<dbReference type="InterPro" id="IPR006054">
    <property type="entry name" value="DnaQ"/>
</dbReference>
<organism evidence="4">
    <name type="scientific">Candidatus Fritschea bemisiae</name>
    <dbReference type="NCBI Taxonomy" id="206681"/>
    <lineage>
        <taxon>Bacteria</taxon>
        <taxon>Pseudomonadati</taxon>
        <taxon>Chlamydiota</taxon>
        <taxon>Chlamydiia</taxon>
        <taxon>Parachlamydiales</taxon>
        <taxon>Simkaniaceae</taxon>
        <taxon>Candidatus Fritschea</taxon>
    </lineage>
</organism>
<evidence type="ECO:0000259" key="3">
    <source>
        <dbReference type="SMART" id="SM00479"/>
    </source>
</evidence>